<dbReference type="CDD" id="cd06225">
    <property type="entry name" value="HAMP"/>
    <property type="match status" value="1"/>
</dbReference>
<evidence type="ECO:0000256" key="7">
    <source>
        <dbReference type="ARBA" id="ARBA00022692"/>
    </source>
</evidence>
<feature type="non-terminal residue" evidence="17">
    <location>
        <position position="1"/>
    </location>
</feature>
<keyword evidence="8" id="KW-0547">Nucleotide-binding</keyword>
<dbReference type="Gene3D" id="1.10.287.130">
    <property type="match status" value="1"/>
</dbReference>
<gene>
    <name evidence="17" type="ORF">GNF77_15870</name>
</gene>
<evidence type="ECO:0000256" key="12">
    <source>
        <dbReference type="ARBA" id="ARBA00023012"/>
    </source>
</evidence>
<sequence length="168" mass="19049">IILIFFAISIVVLILGIILSILLSNSIINPIKYLNKVAEKMGSGNLGVRSNLNSENEIGQLSNTLNFMANEIEKREQLKNEFISSVSHELRTPLTAIKGWTITLNNDETDKETLKLGFEIIEKETDRLSSMVEDLLDFSRLINEKITLELESVNIIEFMNHIESFIKP</sequence>
<keyword evidence="11 14" id="KW-1133">Transmembrane helix</keyword>
<dbReference type="InterPro" id="IPR036097">
    <property type="entry name" value="HisK_dim/P_sf"/>
</dbReference>
<evidence type="ECO:0000256" key="6">
    <source>
        <dbReference type="ARBA" id="ARBA00022679"/>
    </source>
</evidence>
<dbReference type="GO" id="GO:0005524">
    <property type="term" value="F:ATP binding"/>
    <property type="evidence" value="ECO:0007669"/>
    <property type="project" value="UniProtKB-KW"/>
</dbReference>
<keyword evidence="10" id="KW-0067">ATP-binding</keyword>
<evidence type="ECO:0000256" key="14">
    <source>
        <dbReference type="SAM" id="Phobius"/>
    </source>
</evidence>
<dbReference type="Pfam" id="PF00672">
    <property type="entry name" value="HAMP"/>
    <property type="match status" value="1"/>
</dbReference>
<feature type="non-terminal residue" evidence="17">
    <location>
        <position position="168"/>
    </location>
</feature>
<evidence type="ECO:0000256" key="11">
    <source>
        <dbReference type="ARBA" id="ARBA00022989"/>
    </source>
</evidence>
<name>A0AAW9IKL8_CLOPF</name>
<comment type="subcellular location">
    <subcellularLocation>
        <location evidence="2">Cell membrane</location>
        <topology evidence="2">Multi-pass membrane protein</topology>
    </subcellularLocation>
</comment>
<dbReference type="Pfam" id="PF00512">
    <property type="entry name" value="HisKA"/>
    <property type="match status" value="1"/>
</dbReference>
<dbReference type="PANTHER" id="PTHR45528">
    <property type="entry name" value="SENSOR HISTIDINE KINASE CPXA"/>
    <property type="match status" value="1"/>
</dbReference>
<dbReference type="InterPro" id="IPR005467">
    <property type="entry name" value="His_kinase_dom"/>
</dbReference>
<comment type="caution">
    <text evidence="17">The sequence shown here is derived from an EMBL/GenBank/DDBJ whole genome shotgun (WGS) entry which is preliminary data.</text>
</comment>
<dbReference type="InterPro" id="IPR003661">
    <property type="entry name" value="HisK_dim/P_dom"/>
</dbReference>
<keyword evidence="7 14" id="KW-0812">Transmembrane</keyword>
<evidence type="ECO:0000256" key="8">
    <source>
        <dbReference type="ARBA" id="ARBA00022741"/>
    </source>
</evidence>
<evidence type="ECO:0000259" key="16">
    <source>
        <dbReference type="PROSITE" id="PS50885"/>
    </source>
</evidence>
<dbReference type="EC" id="2.7.13.3" evidence="3"/>
<organism evidence="17 18">
    <name type="scientific">Clostridium perfringens</name>
    <dbReference type="NCBI Taxonomy" id="1502"/>
    <lineage>
        <taxon>Bacteria</taxon>
        <taxon>Bacillati</taxon>
        <taxon>Bacillota</taxon>
        <taxon>Clostridia</taxon>
        <taxon>Eubacteriales</taxon>
        <taxon>Clostridiaceae</taxon>
        <taxon>Clostridium</taxon>
    </lineage>
</organism>
<dbReference type="SMART" id="SM00304">
    <property type="entry name" value="HAMP"/>
    <property type="match status" value="1"/>
</dbReference>
<keyword evidence="9" id="KW-0418">Kinase</keyword>
<evidence type="ECO:0000259" key="15">
    <source>
        <dbReference type="PROSITE" id="PS50109"/>
    </source>
</evidence>
<keyword evidence="4" id="KW-1003">Cell membrane</keyword>
<dbReference type="PANTHER" id="PTHR45528:SF1">
    <property type="entry name" value="SENSOR HISTIDINE KINASE CPXA"/>
    <property type="match status" value="1"/>
</dbReference>
<dbReference type="SUPFAM" id="SSF158472">
    <property type="entry name" value="HAMP domain-like"/>
    <property type="match status" value="1"/>
</dbReference>
<dbReference type="GO" id="GO:0005886">
    <property type="term" value="C:plasma membrane"/>
    <property type="evidence" value="ECO:0007669"/>
    <property type="project" value="UniProtKB-SubCell"/>
</dbReference>
<reference evidence="17" key="1">
    <citation type="submission" date="2019-11" db="EMBL/GenBank/DDBJ databases">
        <title>Characterization of Clostridium perfringens isolates from swine manure treated agricultural soils.</title>
        <authorList>
            <person name="Wushke S.T."/>
        </authorList>
    </citation>
    <scope>NUCLEOTIDE SEQUENCE</scope>
    <source>
        <strain evidence="17">V2</strain>
    </source>
</reference>
<proteinExistence type="predicted"/>
<keyword evidence="5" id="KW-0597">Phosphoprotein</keyword>
<dbReference type="GO" id="GO:0000155">
    <property type="term" value="F:phosphorelay sensor kinase activity"/>
    <property type="evidence" value="ECO:0007669"/>
    <property type="project" value="InterPro"/>
</dbReference>
<dbReference type="EMBL" id="WNVM01000288">
    <property type="protein sequence ID" value="MDZ5010348.1"/>
    <property type="molecule type" value="Genomic_DNA"/>
</dbReference>
<feature type="domain" description="Histidine kinase" evidence="15">
    <location>
        <begin position="85"/>
        <end position="168"/>
    </location>
</feature>
<evidence type="ECO:0000313" key="18">
    <source>
        <dbReference type="Proteomes" id="UP001292368"/>
    </source>
</evidence>
<dbReference type="CDD" id="cd00082">
    <property type="entry name" value="HisKA"/>
    <property type="match status" value="1"/>
</dbReference>
<evidence type="ECO:0000256" key="5">
    <source>
        <dbReference type="ARBA" id="ARBA00022553"/>
    </source>
</evidence>
<protein>
    <recommendedName>
        <fullName evidence="3">histidine kinase</fullName>
        <ecNumber evidence="3">2.7.13.3</ecNumber>
    </recommendedName>
</protein>
<evidence type="ECO:0000256" key="2">
    <source>
        <dbReference type="ARBA" id="ARBA00004651"/>
    </source>
</evidence>
<feature type="domain" description="HAMP" evidence="16">
    <location>
        <begin position="25"/>
        <end position="77"/>
    </location>
</feature>
<evidence type="ECO:0000313" key="17">
    <source>
        <dbReference type="EMBL" id="MDZ5010348.1"/>
    </source>
</evidence>
<accession>A0AAW9IKL8</accession>
<evidence type="ECO:0000256" key="4">
    <source>
        <dbReference type="ARBA" id="ARBA00022475"/>
    </source>
</evidence>
<dbReference type="InterPro" id="IPR003660">
    <property type="entry name" value="HAMP_dom"/>
</dbReference>
<keyword evidence="6" id="KW-0808">Transferase</keyword>
<dbReference type="InterPro" id="IPR050398">
    <property type="entry name" value="HssS/ArlS-like"/>
</dbReference>
<dbReference type="Proteomes" id="UP001292368">
    <property type="component" value="Unassembled WGS sequence"/>
</dbReference>
<comment type="catalytic activity">
    <reaction evidence="1">
        <text>ATP + protein L-histidine = ADP + protein N-phospho-L-histidine.</text>
        <dbReference type="EC" id="2.7.13.3"/>
    </reaction>
</comment>
<dbReference type="SUPFAM" id="SSF47384">
    <property type="entry name" value="Homodimeric domain of signal transducing histidine kinase"/>
    <property type="match status" value="1"/>
</dbReference>
<dbReference type="SMART" id="SM00388">
    <property type="entry name" value="HisKA"/>
    <property type="match status" value="1"/>
</dbReference>
<dbReference type="PROSITE" id="PS50109">
    <property type="entry name" value="HIS_KIN"/>
    <property type="match status" value="1"/>
</dbReference>
<keyword evidence="13 14" id="KW-0472">Membrane</keyword>
<keyword evidence="12" id="KW-0902">Two-component regulatory system</keyword>
<evidence type="ECO:0000256" key="1">
    <source>
        <dbReference type="ARBA" id="ARBA00000085"/>
    </source>
</evidence>
<evidence type="ECO:0000256" key="3">
    <source>
        <dbReference type="ARBA" id="ARBA00012438"/>
    </source>
</evidence>
<evidence type="ECO:0000256" key="10">
    <source>
        <dbReference type="ARBA" id="ARBA00022840"/>
    </source>
</evidence>
<dbReference type="RefSeq" id="WP_322382208.1">
    <property type="nucleotide sequence ID" value="NZ_WNVM01000288.1"/>
</dbReference>
<evidence type="ECO:0000256" key="9">
    <source>
        <dbReference type="ARBA" id="ARBA00022777"/>
    </source>
</evidence>
<dbReference type="PROSITE" id="PS50885">
    <property type="entry name" value="HAMP"/>
    <property type="match status" value="1"/>
</dbReference>
<dbReference type="Gene3D" id="6.10.340.10">
    <property type="match status" value="1"/>
</dbReference>
<dbReference type="AlphaFoldDB" id="A0AAW9IKL8"/>
<dbReference type="FunFam" id="1.10.287.130:FF:000001">
    <property type="entry name" value="Two-component sensor histidine kinase"/>
    <property type="match status" value="1"/>
</dbReference>
<feature type="transmembrane region" description="Helical" evidence="14">
    <location>
        <begin position="6"/>
        <end position="28"/>
    </location>
</feature>
<evidence type="ECO:0000256" key="13">
    <source>
        <dbReference type="ARBA" id="ARBA00023136"/>
    </source>
</evidence>